<organism evidence="11">
    <name type="scientific">Schistocephalus solidus</name>
    <name type="common">Tapeworm</name>
    <dbReference type="NCBI Taxonomy" id="70667"/>
    <lineage>
        <taxon>Eukaryota</taxon>
        <taxon>Metazoa</taxon>
        <taxon>Spiralia</taxon>
        <taxon>Lophotrochozoa</taxon>
        <taxon>Platyhelminthes</taxon>
        <taxon>Cestoda</taxon>
        <taxon>Eucestoda</taxon>
        <taxon>Diphyllobothriidea</taxon>
        <taxon>Diphyllobothriidae</taxon>
        <taxon>Schistocephalus</taxon>
    </lineage>
</organism>
<evidence type="ECO:0000313" key="9">
    <source>
        <dbReference type="EMBL" id="VDL95262.1"/>
    </source>
</evidence>
<evidence type="ECO:0000256" key="1">
    <source>
        <dbReference type="ARBA" id="ARBA00004496"/>
    </source>
</evidence>
<dbReference type="FunFam" id="1.25.40.10:FF:000010">
    <property type="entry name" value="Stress-induced phosphoprotein 1"/>
    <property type="match status" value="1"/>
</dbReference>
<dbReference type="STRING" id="70667.A0A183SXC9"/>
<accession>A0A183SXC9</accession>
<dbReference type="InterPro" id="IPR006636">
    <property type="entry name" value="STI1_HS-bd"/>
</dbReference>
<dbReference type="GO" id="GO:0051879">
    <property type="term" value="F:Hsp90 protein binding"/>
    <property type="evidence" value="ECO:0007669"/>
    <property type="project" value="TreeGrafter"/>
</dbReference>
<dbReference type="InterPro" id="IPR011990">
    <property type="entry name" value="TPR-like_helical_dom_sf"/>
</dbReference>
<dbReference type="InterPro" id="IPR019734">
    <property type="entry name" value="TPR_rpt"/>
</dbReference>
<evidence type="ECO:0000256" key="3">
    <source>
        <dbReference type="ARBA" id="ARBA00022737"/>
    </source>
</evidence>
<feature type="repeat" description="TPR" evidence="6">
    <location>
        <begin position="284"/>
        <end position="317"/>
    </location>
</feature>
<evidence type="ECO:0000313" key="11">
    <source>
        <dbReference type="WBParaSite" id="SSLN_0000921801-mRNA-1"/>
    </source>
</evidence>
<dbReference type="Pfam" id="PF00515">
    <property type="entry name" value="TPR_1"/>
    <property type="match status" value="1"/>
</dbReference>
<feature type="repeat" description="TPR" evidence="6">
    <location>
        <begin position="344"/>
        <end position="377"/>
    </location>
</feature>
<dbReference type="SUPFAM" id="SSF48452">
    <property type="entry name" value="TPR-like"/>
    <property type="match status" value="3"/>
</dbReference>
<dbReference type="FunFam" id="1.25.40.10:FF:000027">
    <property type="entry name" value="stress-induced-phosphoprotein 1 isoform X1"/>
    <property type="match status" value="1"/>
</dbReference>
<dbReference type="PANTHER" id="PTHR22904:SF523">
    <property type="entry name" value="STRESS-INDUCED-PHOSPHOPROTEIN 1"/>
    <property type="match status" value="1"/>
</dbReference>
<dbReference type="Proteomes" id="UP000275846">
    <property type="component" value="Unassembled WGS sequence"/>
</dbReference>
<evidence type="ECO:0000256" key="6">
    <source>
        <dbReference type="PROSITE-ProRule" id="PRU00339"/>
    </source>
</evidence>
<dbReference type="Pfam" id="PF13414">
    <property type="entry name" value="TPR_11"/>
    <property type="match status" value="1"/>
</dbReference>
<dbReference type="Pfam" id="PF13181">
    <property type="entry name" value="TPR_8"/>
    <property type="match status" value="2"/>
</dbReference>
<comment type="subcellular location">
    <subcellularLocation>
        <location evidence="1">Cytoplasm</location>
    </subcellularLocation>
</comment>
<dbReference type="FunFam" id="1.25.40.10:FF:000020">
    <property type="entry name" value="Stress-induced phosphoprotein 1"/>
    <property type="match status" value="1"/>
</dbReference>
<dbReference type="Pfam" id="PF17830">
    <property type="entry name" value="STI1-HOP_DP"/>
    <property type="match status" value="2"/>
</dbReference>
<evidence type="ECO:0000256" key="4">
    <source>
        <dbReference type="ARBA" id="ARBA00022803"/>
    </source>
</evidence>
<evidence type="ECO:0000256" key="7">
    <source>
        <dbReference type="SAM" id="MobiDB-lite"/>
    </source>
</evidence>
<gene>
    <name evidence="9" type="ORF">SSLN_LOCUS8877</name>
</gene>
<dbReference type="InterPro" id="IPR013105">
    <property type="entry name" value="TPR_2"/>
</dbReference>
<reference evidence="11" key="1">
    <citation type="submission" date="2016-06" db="UniProtKB">
        <authorList>
            <consortium name="WormBaseParasite"/>
        </authorList>
    </citation>
    <scope>IDENTIFICATION</scope>
</reference>
<keyword evidence="4 6" id="KW-0802">TPR repeat</keyword>
<evidence type="ECO:0000256" key="2">
    <source>
        <dbReference type="ARBA" id="ARBA00022490"/>
    </source>
</evidence>
<dbReference type="Gene3D" id="1.10.260.100">
    <property type="match status" value="2"/>
</dbReference>
<dbReference type="SMART" id="SM00028">
    <property type="entry name" value="TPR"/>
    <property type="match status" value="9"/>
</dbReference>
<name>A0A183SXC9_SCHSO</name>
<dbReference type="PROSITE" id="PS50005">
    <property type="entry name" value="TPR"/>
    <property type="match status" value="7"/>
</dbReference>
<keyword evidence="10" id="KW-1185">Reference proteome</keyword>
<dbReference type="WBParaSite" id="SSLN_0000921801-mRNA-1">
    <property type="protein sequence ID" value="SSLN_0000921801-mRNA-1"/>
    <property type="gene ID" value="SSLN_0000921801"/>
</dbReference>
<dbReference type="Pfam" id="PF13432">
    <property type="entry name" value="TPR_16"/>
    <property type="match status" value="1"/>
</dbReference>
<protein>
    <recommendedName>
        <fullName evidence="5">Stress-induced-phosphoprotein 1</fullName>
    </recommendedName>
</protein>
<proteinExistence type="predicted"/>
<keyword evidence="2" id="KW-0963">Cytoplasm</keyword>
<feature type="repeat" description="TPR" evidence="6">
    <location>
        <begin position="412"/>
        <end position="445"/>
    </location>
</feature>
<evidence type="ECO:0000259" key="8">
    <source>
        <dbReference type="SMART" id="SM00727"/>
    </source>
</evidence>
<dbReference type="PANTHER" id="PTHR22904">
    <property type="entry name" value="TPR REPEAT CONTAINING PROTEIN"/>
    <property type="match status" value="1"/>
</dbReference>
<dbReference type="SMART" id="SM00727">
    <property type="entry name" value="STI1"/>
    <property type="match status" value="2"/>
</dbReference>
<dbReference type="AlphaFoldDB" id="A0A183SXC9"/>
<keyword evidence="3" id="KW-0677">Repeat</keyword>
<dbReference type="InterPro" id="IPR041243">
    <property type="entry name" value="STI1/HOP_DP"/>
</dbReference>
<feature type="domain" description="STI1" evidence="8">
    <location>
        <begin position="472"/>
        <end position="510"/>
    </location>
</feature>
<feature type="repeat" description="TPR" evidence="6">
    <location>
        <begin position="38"/>
        <end position="71"/>
    </location>
</feature>
<dbReference type="OrthoDB" id="2423701at2759"/>
<feature type="domain" description="STI1" evidence="8">
    <location>
        <begin position="131"/>
        <end position="170"/>
    </location>
</feature>
<dbReference type="EMBL" id="UYSU01034901">
    <property type="protein sequence ID" value="VDL95262.1"/>
    <property type="molecule type" value="Genomic_DNA"/>
</dbReference>
<reference evidence="9 10" key="2">
    <citation type="submission" date="2018-11" db="EMBL/GenBank/DDBJ databases">
        <authorList>
            <consortium name="Pathogen Informatics"/>
        </authorList>
    </citation>
    <scope>NUCLEOTIDE SEQUENCE [LARGE SCALE GENOMIC DNA]</scope>
    <source>
        <strain evidence="9 10">NST_G2</strain>
    </source>
</reference>
<feature type="repeat" description="TPR" evidence="6">
    <location>
        <begin position="72"/>
        <end position="105"/>
    </location>
</feature>
<feature type="region of interest" description="Disordered" evidence="7">
    <location>
        <begin position="176"/>
        <end position="207"/>
    </location>
</feature>
<evidence type="ECO:0000256" key="5">
    <source>
        <dbReference type="ARBA" id="ARBA00026193"/>
    </source>
</evidence>
<evidence type="ECO:0000313" key="10">
    <source>
        <dbReference type="Proteomes" id="UP000275846"/>
    </source>
</evidence>
<sequence>MSTSLELKNQGNTALSQGKYDQAIEHYTSAIKLDEKNHVLYSNRSAAYAKVGQYDDALKDAEQCVKLNPTWAKGYSRKGAALEFLGRFKEAEQAYLKAMDLEPSNEQFQESAMNVRARMALGSLPARVAAHPVLKEYLKDPEYVEKLRSLQENPALLQFLMKDSKIKETVFTLFTAQEPMDESSPPPSPPKKAEPKPKEPELADEEKEALKEKELGNAAYKKKDFQTAISHYDRAFELDPKNITFLTNKSAVYFEMRDYSKCIEVCEEAVSKGRELRSDYKIIAKAFARIGHCYENQGDLQNAKKYYDKSLSEFRAPDVIKKSQALDKKLKEMERQAYINPDLAEAAKLEGNKAFEAGNYPLAMKHYTEAIKRNPEDPKLYSNRAACYTKLMEFPCALKDCETCISLAPDFVKGYLRKAACLVAMKDLNQARKAYRKALELEPTCEEARQGLIQCATSEPDPEAARQRAMYDPEIKEILSDPAMRMILNQMEDPDAMKEHLSNPEIASKLMKLIDAGIVAIR</sequence>
<dbReference type="Gene3D" id="1.25.40.10">
    <property type="entry name" value="Tetratricopeptide repeat domain"/>
    <property type="match status" value="3"/>
</dbReference>
<dbReference type="GO" id="GO:0005737">
    <property type="term" value="C:cytoplasm"/>
    <property type="evidence" value="ECO:0007669"/>
    <property type="project" value="UniProtKB-SubCell"/>
</dbReference>
<dbReference type="Pfam" id="PF07719">
    <property type="entry name" value="TPR_2"/>
    <property type="match status" value="1"/>
</dbReference>
<dbReference type="FunFam" id="1.10.260.100:FF:000002">
    <property type="entry name" value="Stress-induced-phosphoprotein 1 (Hsp70/Hsp90-organizing)"/>
    <property type="match status" value="1"/>
</dbReference>
<feature type="repeat" description="TPR" evidence="6">
    <location>
        <begin position="209"/>
        <end position="242"/>
    </location>
</feature>
<feature type="repeat" description="TPR" evidence="6">
    <location>
        <begin position="4"/>
        <end position="37"/>
    </location>
</feature>
<feature type="compositionally biased region" description="Basic and acidic residues" evidence="7">
    <location>
        <begin position="191"/>
        <end position="201"/>
    </location>
</feature>